<reference evidence="1" key="1">
    <citation type="submission" date="1999-09" db="EMBL/GenBank/DDBJ databases">
        <title>Genomic sequence for Arabidopsis thaliana BAC T30E16 from chromosome I.</title>
        <authorList>
            <person name="Chao Q."/>
            <person name="Brooks S."/>
            <person name="Buehler E."/>
            <person name="Dunn P."/>
            <person name="Khan S."/>
            <person name="Kim C."/>
            <person name="Shinn P."/>
            <person name="Altafi H."/>
            <person name="Araujo R."/>
            <person name="Conn L."/>
            <person name="Conway A.B."/>
            <person name="Gonzalez A."/>
            <person name="Hansen N.F."/>
            <person name="Huizar L."/>
            <person name="Kremenetskaia I."/>
            <person name="Lenz C."/>
            <person name="Li J."/>
            <person name="Liu S."/>
            <person name="Luros S."/>
            <person name="Rowley D."/>
            <person name="Schwartz J."/>
            <person name="Toriumi M."/>
            <person name="Vysotskaia V."/>
            <person name="Yu G."/>
            <person name="Davis R.W."/>
            <person name="Federspiel N.A."/>
            <person name="Theologis A."/>
            <person name="Ecker J.R."/>
        </authorList>
    </citation>
    <scope>NUCLEOTIDE SEQUENCE</scope>
</reference>
<reference key="2">
    <citation type="journal article" date="2000" name="Nature">
        <title>Sequence and analysis of chromosome 1 of the plant Arabidopsis thaliana.</title>
        <authorList>
            <person name="Theologis A."/>
            <person name="Ecker J.R."/>
            <person name="Palm C.J."/>
            <person name="Federspiel N.A."/>
            <person name="Kaul S."/>
            <person name="White O."/>
            <person name="Alonso J."/>
            <person name="Altafi H."/>
            <person name="Araujo R."/>
            <person name="Bowman C.L."/>
            <person name="Brooks S.Y."/>
            <person name="Buehler E."/>
            <person name="Chan A."/>
            <person name="Chao Q."/>
            <person name="Chen H."/>
            <person name="Cheuk R.F."/>
            <person name="Chin C.W."/>
            <person name="Chung M.K."/>
            <person name="Conn L."/>
            <person name="Conway A.B."/>
            <person name="Conway A.R."/>
            <person name="Creasy T.H."/>
            <person name="Dewar K."/>
            <person name="Dunn P."/>
            <person name="Etgu P."/>
            <person name="Feldblyum T.V."/>
            <person name="Feng J."/>
            <person name="Fong B."/>
            <person name="Fujii C.Y."/>
            <person name="Gill J.E."/>
            <person name="Goldsmith A.D."/>
            <person name="Haas B."/>
            <person name="Hansen N.F."/>
            <person name="Hughes B."/>
            <person name="Huizar L."/>
            <person name="Hunter J.L."/>
            <person name="Jenkins J."/>
            <person name="Johnson-Hopson C."/>
            <person name="Khan S."/>
            <person name="Khaykin E."/>
            <person name="Kim C.J."/>
            <person name="Koo H.L."/>
            <person name="Kremenetskaia I."/>
            <person name="Kurtz D.B."/>
            <person name="Kwan A."/>
            <person name="Lam B."/>
            <person name="Langin-Hooper S."/>
            <person name="Lee A."/>
            <person name="Lee J.M."/>
            <person name="Lenz C.A."/>
            <person name="Li J.H."/>
            <person name="Li Y."/>
            <person name="Lin X."/>
            <person name="Liu S.X."/>
            <person name="Liu Z.A."/>
            <person name="Luros J.S."/>
            <person name="Maiti R."/>
            <person name="Marziali A."/>
            <person name="Militscher J."/>
            <person name="Miranda M."/>
            <person name="Nguyen M."/>
            <person name="Nierman W.C."/>
            <person name="Osborne B.I."/>
            <person name="Pai G."/>
            <person name="Peterson J."/>
            <person name="Pham P.K."/>
            <person name="Rizzo M."/>
            <person name="Rooney T."/>
            <person name="Rowley D."/>
            <person name="Sakano H."/>
            <person name="Salzberg S.L."/>
            <person name="Schwartz J.R."/>
            <person name="Shinn P."/>
            <person name="Southwick A.M."/>
            <person name="Sun H."/>
            <person name="Tallon L.J."/>
            <person name="Tambunga G."/>
            <person name="Toriumi M.J."/>
            <person name="Town C.D."/>
            <person name="Utterback T."/>
            <person name="Van Aken S."/>
            <person name="Vaysberg M."/>
            <person name="Vysotskaia V.S."/>
            <person name="Walker M."/>
            <person name="Wu D."/>
            <person name="Yu G."/>
            <person name="Fraser C.M."/>
            <person name="Venter J.C."/>
            <person name="Davis R.W."/>
        </authorList>
    </citation>
    <scope>NUCLEOTIDE SEQUENCE [LARGE SCALE GENOMIC DNA]</scope>
    <source>
        <strain>cv. Columbia</strain>
    </source>
</reference>
<dbReference type="PIR" id="A96620">
    <property type="entry name" value="A96620"/>
</dbReference>
<name>Q9LQ53_ARATH</name>
<reference evidence="1" key="3">
    <citation type="submission" date="2000-06" db="EMBL/GenBank/DDBJ databases">
        <authorList>
            <person name="Cheuk R."/>
            <person name="Shinn P."/>
            <person name="Brooks S."/>
            <person name="Buehler E."/>
            <person name="Chao Q."/>
            <person name="Johnson-Hopson C."/>
            <person name="Khan S."/>
            <person name="Kim C."/>
            <person name="Altafi H."/>
            <person name="Bei B."/>
            <person name="Chin C."/>
            <person name="Chiou J."/>
            <person name="Choi E."/>
            <person name="Conn L."/>
            <person name="Conway A."/>
            <person name="Gonzalez A."/>
            <person name="Hansen N."/>
            <person name="Howing B."/>
            <person name="Koo T."/>
            <person name="Lam B."/>
            <person name="Lee J."/>
            <person name="Lenz C."/>
            <person name="Li J."/>
            <person name="Liu A."/>
            <person name="Liu J."/>
            <person name="Liu S."/>
            <person name="Mukharsky N."/>
            <person name="Nguyen M."/>
            <person name="Palm C."/>
            <person name="Pham P."/>
            <person name="Sakano H."/>
            <person name="Schwartz J."/>
            <person name="Southwick A."/>
            <person name="Thaveri A."/>
            <person name="Toriumi M."/>
            <person name="Vaysberg M."/>
            <person name="Yu G."/>
            <person name="Davis R."/>
            <person name="Federspiel N."/>
            <person name="Theologis A."/>
            <person name="Ecker J."/>
        </authorList>
    </citation>
    <scope>NUCLEOTIDE SEQUENCE</scope>
</reference>
<protein>
    <submittedName>
        <fullName evidence="1">T30E16.19</fullName>
    </submittedName>
</protein>
<dbReference type="AlphaFoldDB" id="Q9LQ53"/>
<proteinExistence type="predicted"/>
<organism evidence="1">
    <name type="scientific">Arabidopsis thaliana</name>
    <name type="common">Mouse-ear cress</name>
    <dbReference type="NCBI Taxonomy" id="3702"/>
    <lineage>
        <taxon>Eukaryota</taxon>
        <taxon>Viridiplantae</taxon>
        <taxon>Streptophyta</taxon>
        <taxon>Embryophyta</taxon>
        <taxon>Tracheophyta</taxon>
        <taxon>Spermatophyta</taxon>
        <taxon>Magnoliopsida</taxon>
        <taxon>eudicotyledons</taxon>
        <taxon>Gunneridae</taxon>
        <taxon>Pentapetalae</taxon>
        <taxon>rosids</taxon>
        <taxon>malvids</taxon>
        <taxon>Brassicales</taxon>
        <taxon>Brassicaceae</taxon>
        <taxon>Camelineae</taxon>
        <taxon>Arabidopsis</taxon>
    </lineage>
</organism>
<evidence type="ECO:0000313" key="1">
    <source>
        <dbReference type="EMBL" id="AAF79755.1"/>
    </source>
</evidence>
<accession>Q9LQ53</accession>
<dbReference type="EMBL" id="AC009317">
    <property type="protein sequence ID" value="AAF79755.1"/>
    <property type="molecule type" value="Genomic_DNA"/>
</dbReference>
<sequence>MSCQHYFCNTYMIFVLGMQPLFPGNSGVDQLVEIEGMKILTLAQGMLLIVDPNTRLPNGRQLPPPMITTPKKRK</sequence>